<dbReference type="STRING" id="55758.MBFIL_13640"/>
<dbReference type="EMBL" id="LWMT01000244">
    <property type="protein sequence ID" value="KZX11641.1"/>
    <property type="molecule type" value="Genomic_DNA"/>
</dbReference>
<dbReference type="PATRIC" id="fig|55758.3.peg.1550"/>
<keyword evidence="3" id="KW-1185">Reference proteome</keyword>
<sequence length="150" mass="17165">MDIEIFPHRILGSDTTERLLNEIEGLEDVNRTILQGPRLAPESPDDDPRYAERRIITVQGKEIELKVKAGRIFVDLSEESTIDQIREICNEILTFGFDINIGTYIRTQKTVTDSIKYGNAELPDELIGMNDQYSMLEDRVTYIQKDGNDS</sequence>
<protein>
    <submittedName>
        <fullName evidence="2">Methyl-coenzyme M reductase operon protein D</fullName>
    </submittedName>
</protein>
<organism evidence="2 3">
    <name type="scientific">Methanobrevibacter filiformis</name>
    <dbReference type="NCBI Taxonomy" id="55758"/>
    <lineage>
        <taxon>Archaea</taxon>
        <taxon>Methanobacteriati</taxon>
        <taxon>Methanobacteriota</taxon>
        <taxon>Methanomada group</taxon>
        <taxon>Methanobacteria</taxon>
        <taxon>Methanobacteriales</taxon>
        <taxon>Methanobacteriaceae</taxon>
        <taxon>Methanobrevibacter</taxon>
    </lineage>
</organism>
<dbReference type="AlphaFoldDB" id="A0A166A6P3"/>
<name>A0A166A6P3_9EURY</name>
<evidence type="ECO:0000256" key="1">
    <source>
        <dbReference type="ARBA" id="ARBA00022994"/>
    </source>
</evidence>
<dbReference type="OrthoDB" id="109281at2157"/>
<gene>
    <name evidence="2" type="ORF">MBFIL_13640</name>
</gene>
<dbReference type="Pfam" id="PF02505">
    <property type="entry name" value="MCR_D"/>
    <property type="match status" value="1"/>
</dbReference>
<comment type="caution">
    <text evidence="2">The sequence shown here is derived from an EMBL/GenBank/DDBJ whole genome shotgun (WGS) entry which is preliminary data.</text>
</comment>
<dbReference type="Proteomes" id="UP000077066">
    <property type="component" value="Unassembled WGS sequence"/>
</dbReference>
<dbReference type="NCBIfam" id="TIGR03260">
    <property type="entry name" value="met_CoM_red_D"/>
    <property type="match status" value="1"/>
</dbReference>
<keyword evidence="1" id="KW-0484">Methanogenesis</keyword>
<accession>A0A166A6P3</accession>
<evidence type="ECO:0000313" key="2">
    <source>
        <dbReference type="EMBL" id="KZX11641.1"/>
    </source>
</evidence>
<evidence type="ECO:0000313" key="3">
    <source>
        <dbReference type="Proteomes" id="UP000077066"/>
    </source>
</evidence>
<proteinExistence type="predicted"/>
<reference evidence="2 3" key="1">
    <citation type="submission" date="2016-04" db="EMBL/GenBank/DDBJ databases">
        <title>Genome sequence of Methanobrevibacter filiformis DSM 11501.</title>
        <authorList>
            <person name="Poehlein A."/>
            <person name="Seedorf H."/>
            <person name="Daniel R."/>
        </authorList>
    </citation>
    <scope>NUCLEOTIDE SEQUENCE [LARGE SCALE GENOMIC DNA]</scope>
    <source>
        <strain evidence="2 3">DSM 11501</strain>
    </source>
</reference>
<dbReference type="PIRSF" id="PIRSF005636">
    <property type="entry name" value="McrD"/>
    <property type="match status" value="1"/>
</dbReference>
<dbReference type="GO" id="GO:0015948">
    <property type="term" value="P:methanogenesis"/>
    <property type="evidence" value="ECO:0007669"/>
    <property type="project" value="UniProtKB-KW"/>
</dbReference>
<dbReference type="InterPro" id="IPR003901">
    <property type="entry name" value="Me_CoM_Rdtase_D"/>
</dbReference>
<dbReference type="RefSeq" id="WP_066972985.1">
    <property type="nucleotide sequence ID" value="NZ_LWMT01000244.1"/>
</dbReference>